<reference evidence="3" key="2">
    <citation type="submission" date="2016-04" db="EMBL/GenBank/DDBJ databases">
        <authorList>
            <person name="Evans L.H."/>
            <person name="Alamgir A."/>
            <person name="Owens N."/>
            <person name="Weber N.D."/>
            <person name="Virtaneva K."/>
            <person name="Barbian K."/>
            <person name="Babar A."/>
            <person name="Rosenke K."/>
        </authorList>
    </citation>
    <scope>NUCLEOTIDE SEQUENCE</scope>
    <source>
        <strain evidence="3">UB2112</strain>
    </source>
</reference>
<feature type="domain" description="Histone deacetylase" evidence="2">
    <location>
        <begin position="291"/>
        <end position="455"/>
    </location>
</feature>
<dbReference type="PANTHER" id="PTHR48252:SF77">
    <property type="entry name" value="HISTONE DEACETYLASE DOMAIN-CONTAINING PROTEIN"/>
    <property type="match status" value="1"/>
</dbReference>
<reference evidence="5" key="1">
    <citation type="submission" date="2016-04" db="EMBL/GenBank/DDBJ databases">
        <authorList>
            <person name="Guldener U."/>
            <person name="Guldener U."/>
        </authorList>
    </citation>
    <scope>NUCLEOTIDE SEQUENCE [LARGE SCALE GENOMIC DNA]</scope>
    <source>
        <strain evidence="5">UB2112</strain>
    </source>
</reference>
<organism evidence="3 5">
    <name type="scientific">Ustilago bromivora</name>
    <dbReference type="NCBI Taxonomy" id="307758"/>
    <lineage>
        <taxon>Eukaryota</taxon>
        <taxon>Fungi</taxon>
        <taxon>Dikarya</taxon>
        <taxon>Basidiomycota</taxon>
        <taxon>Ustilaginomycotina</taxon>
        <taxon>Ustilaginomycetes</taxon>
        <taxon>Ustilaginales</taxon>
        <taxon>Ustilaginaceae</taxon>
        <taxon>Ustilago</taxon>
    </lineage>
</organism>
<evidence type="ECO:0000313" key="6">
    <source>
        <dbReference type="Proteomes" id="UP000658997"/>
    </source>
</evidence>
<proteinExistence type="predicted"/>
<dbReference type="AlphaFoldDB" id="A0A1K0H803"/>
<dbReference type="PRINTS" id="PR01270">
    <property type="entry name" value="HDASUPER"/>
</dbReference>
<dbReference type="Proteomes" id="UP000179920">
    <property type="component" value="Chromosome XII"/>
</dbReference>
<reference evidence="4" key="3">
    <citation type="submission" date="2018-08" db="EMBL/GenBank/DDBJ databases">
        <authorList>
            <person name="Guldener U."/>
        </authorList>
    </citation>
    <scope>NUCLEOTIDE SEQUENCE</scope>
    <source>
        <strain evidence="4">UB2</strain>
    </source>
</reference>
<feature type="compositionally biased region" description="Low complexity" evidence="1">
    <location>
        <begin position="132"/>
        <end position="143"/>
    </location>
</feature>
<dbReference type="Proteomes" id="UP000658997">
    <property type="component" value="Unassembled WGS sequence"/>
</dbReference>
<dbReference type="InterPro" id="IPR023696">
    <property type="entry name" value="Ureohydrolase_dom_sf"/>
</dbReference>
<dbReference type="SUPFAM" id="SSF52768">
    <property type="entry name" value="Arginase/deacetylase"/>
    <property type="match status" value="1"/>
</dbReference>
<dbReference type="InterPro" id="IPR000286">
    <property type="entry name" value="HDACs"/>
</dbReference>
<sequence length="561" mass="60943">MSVVKDPPRVAYVVSGDLVRFADLLPSNEGRSSLVHSLAYHLDLLDLSALNDGDRGIETSEKTKLLDAIFADLSPAAATHKELSRATVHLPHPATHQQLTSYHQESFLKQLAKSSSAVSLDNSSKRRKLDFSLESSDSGSSSEIESDEGASDHTSSSEELHRRPSSTVSGLSNKRPRARNQFGLQDDCPAFDGLHRHISLVAGASITAAELLATGQADIAIAWDGGRHHAKKDAASGFCYINDVVLAILALRKPSKVAVTTTIPRNFSTEGDDEENEEEEGKETIRKTTIKRVDRVLYLDLDLHWGDGVQEAFHTSPNVLTLSIHHYAPGFFPCYAPSSDPDRFGPPGSLKGDTGAGSKTLNIPLAVGTSDSSLNRVIESTVQSLVQAWHPEVVVVQCGVDGLAGDPMAVWNLSAAAYVKTMQSVLSWKKPTLLLGGGGYNSENAARCWSLLTAVCLGRFEDRAHAKRHAAKPSHEEPTPLTEQHKTQEDGDEQGKPASTDKISFDTAIPDHKFWPNYAPEYTLDVPAGEMIDQNDEAHFEVINKAFLEHVKAITSLQHSK</sequence>
<dbReference type="EMBL" id="ULHB01000071">
    <property type="protein sequence ID" value="SYW80388.1"/>
    <property type="molecule type" value="Genomic_DNA"/>
</dbReference>
<evidence type="ECO:0000313" key="5">
    <source>
        <dbReference type="Proteomes" id="UP000179920"/>
    </source>
</evidence>
<dbReference type="GO" id="GO:0010468">
    <property type="term" value="P:regulation of gene expression"/>
    <property type="evidence" value="ECO:0007669"/>
    <property type="project" value="UniProtKB-ARBA"/>
</dbReference>
<feature type="region of interest" description="Disordered" evidence="1">
    <location>
        <begin position="131"/>
        <end position="181"/>
    </location>
</feature>
<evidence type="ECO:0000313" key="4">
    <source>
        <dbReference type="EMBL" id="SYW80388.1"/>
    </source>
</evidence>
<dbReference type="InterPro" id="IPR037138">
    <property type="entry name" value="His_deacetylse_dom_sf"/>
</dbReference>
<protein>
    <submittedName>
        <fullName evidence="3">Related to histone deacetylase</fullName>
    </submittedName>
</protein>
<evidence type="ECO:0000256" key="1">
    <source>
        <dbReference type="SAM" id="MobiDB-lite"/>
    </source>
</evidence>
<dbReference type="OrthoDB" id="73273at2759"/>
<dbReference type="InterPro" id="IPR023801">
    <property type="entry name" value="His_deacetylse_dom"/>
</dbReference>
<dbReference type="EMBL" id="LT558128">
    <property type="protein sequence ID" value="SAM84024.1"/>
    <property type="molecule type" value="Genomic_DNA"/>
</dbReference>
<name>A0A1K0H803_9BASI</name>
<evidence type="ECO:0000313" key="3">
    <source>
        <dbReference type="EMBL" id="SAM84024.1"/>
    </source>
</evidence>
<gene>
    <name evidence="4" type="ORF">UBRO2_03656</name>
    <name evidence="3" type="ORF">UBRO_06358</name>
</gene>
<feature type="region of interest" description="Disordered" evidence="1">
    <location>
        <begin position="467"/>
        <end position="503"/>
    </location>
</feature>
<feature type="domain" description="Histone deacetylase" evidence="2">
    <location>
        <begin position="82"/>
        <end position="258"/>
    </location>
</feature>
<dbReference type="PANTHER" id="PTHR48252">
    <property type="entry name" value="HISTONE DEACETYLASE 2-RELATED"/>
    <property type="match status" value="1"/>
</dbReference>
<feature type="compositionally biased region" description="Basic and acidic residues" evidence="1">
    <location>
        <begin position="473"/>
        <end position="495"/>
    </location>
</feature>
<evidence type="ECO:0000259" key="2">
    <source>
        <dbReference type="Pfam" id="PF00850"/>
    </source>
</evidence>
<dbReference type="Pfam" id="PF00850">
    <property type="entry name" value="Hist_deacetyl"/>
    <property type="match status" value="2"/>
</dbReference>
<keyword evidence="6" id="KW-1185">Reference proteome</keyword>
<accession>A0A1K0H803</accession>
<dbReference type="Gene3D" id="3.40.800.20">
    <property type="entry name" value="Histone deacetylase domain"/>
    <property type="match status" value="1"/>
</dbReference>